<reference evidence="4 5" key="1">
    <citation type="submission" date="2020-03" db="EMBL/GenBank/DDBJ databases">
        <title>Complete genome sequence of Monaibacterium sp. ALG8 with diverse plasmids.</title>
        <authorList>
            <person name="Sun C."/>
        </authorList>
    </citation>
    <scope>NUCLEOTIDE SEQUENCE [LARGE SCALE GENOMIC DNA]</scope>
    <source>
        <strain evidence="4 5">ALG8</strain>
        <plasmid evidence="4 5">unnamed3</plasmid>
    </source>
</reference>
<dbReference type="GO" id="GO:0006281">
    <property type="term" value="P:DNA repair"/>
    <property type="evidence" value="ECO:0007669"/>
    <property type="project" value="InterPro"/>
</dbReference>
<feature type="domain" description="UmuC" evidence="3">
    <location>
        <begin position="32"/>
        <end position="159"/>
    </location>
</feature>
<sequence>MTLRRIASIWFPKLAMERWQVTIRCDRTLPAHDVPVVLSRDGTHGAVVHAVSDAALSRGIAPGMRIVDVQAIHPDLHVEPADMAGDLALLDRLVFWSRRWGPWSARDGEDGLFVDVAGIAHLFGGEPQLLDDITARFAMQGLTVQAAIASTPMAAQMLARFGQVRIVGEDPAPSLATLSVRALRVGAETERLLDRLGLKTIGALDGVPRLSLMRRFSGVPAERNPLILLDRALGKQPDPLDAPADHVHWIVRTRLPEPVMDPTAYLPELAEELCTDLAGTGLGARALRLTIYRVDGDARRVDVAFARVSRDPAHMLRLLGGKLDGIDPGFGFDLIALEALRTDPLDEVQEGLDGARDADADVAGLLDRLTARLGPRAVSWSQWSESHVPERMEARVPALDHVPGAIPQIAAERPIRLLDTPEEVRVLYAVPEGPPAQFVWRRVTLRTARHAGPERIAPEWWRDKPGSRLRDYYKVEVEDGRRFWLYRQGVLGDGRGEEPRWFVHGFFA</sequence>
<dbReference type="SUPFAM" id="SSF56672">
    <property type="entry name" value="DNA/RNA polymerases"/>
    <property type="match status" value="1"/>
</dbReference>
<keyword evidence="2" id="KW-0227">DNA damage</keyword>
<dbReference type="RefSeq" id="WP_166194799.1">
    <property type="nucleotide sequence ID" value="NZ_CP049814.1"/>
</dbReference>
<accession>A0A6G7VQV7</accession>
<evidence type="ECO:0000259" key="3">
    <source>
        <dbReference type="Pfam" id="PF00817"/>
    </source>
</evidence>
<organism evidence="4 5">
    <name type="scientific">Pontivivens nitratireducens</name>
    <dbReference type="NCBI Taxonomy" id="2758038"/>
    <lineage>
        <taxon>Bacteria</taxon>
        <taxon>Pseudomonadati</taxon>
        <taxon>Pseudomonadota</taxon>
        <taxon>Alphaproteobacteria</taxon>
        <taxon>Rhodobacterales</taxon>
        <taxon>Paracoccaceae</taxon>
        <taxon>Pontivivens</taxon>
    </lineage>
</organism>
<dbReference type="Proteomes" id="UP000500791">
    <property type="component" value="Plasmid unnamed3"/>
</dbReference>
<protein>
    <submittedName>
        <fullName evidence="4">DNA polymerase Y family protein</fullName>
    </submittedName>
</protein>
<dbReference type="InterPro" id="IPR001126">
    <property type="entry name" value="UmuC"/>
</dbReference>
<geneLocation type="plasmid" evidence="4 5">
    <name>unnamed3</name>
</geneLocation>
<dbReference type="Pfam" id="PF00817">
    <property type="entry name" value="IMS"/>
    <property type="match status" value="1"/>
</dbReference>
<dbReference type="PANTHER" id="PTHR35369:SF2">
    <property type="entry name" value="BLR3025 PROTEIN"/>
    <property type="match status" value="1"/>
</dbReference>
<dbReference type="PANTHER" id="PTHR35369">
    <property type="entry name" value="BLR3025 PROTEIN-RELATED"/>
    <property type="match status" value="1"/>
</dbReference>
<proteinExistence type="inferred from homology"/>
<comment type="similarity">
    <text evidence="1">Belongs to the DNA polymerase type-Y family.</text>
</comment>
<evidence type="ECO:0000256" key="2">
    <source>
        <dbReference type="ARBA" id="ARBA00022763"/>
    </source>
</evidence>
<gene>
    <name evidence="4" type="ORF">G8E03_15765</name>
</gene>
<dbReference type="InterPro" id="IPR043128">
    <property type="entry name" value="Rev_trsase/Diguanyl_cyclase"/>
</dbReference>
<dbReference type="Gene3D" id="3.40.1170.60">
    <property type="match status" value="1"/>
</dbReference>
<dbReference type="InterPro" id="IPR043502">
    <property type="entry name" value="DNA/RNA_pol_sf"/>
</dbReference>
<keyword evidence="4" id="KW-0614">Plasmid</keyword>
<dbReference type="EMBL" id="CP049814">
    <property type="protein sequence ID" value="QIK42302.1"/>
    <property type="molecule type" value="Genomic_DNA"/>
</dbReference>
<dbReference type="AlphaFoldDB" id="A0A6G7VQV7"/>
<evidence type="ECO:0000256" key="1">
    <source>
        <dbReference type="ARBA" id="ARBA00010945"/>
    </source>
</evidence>
<dbReference type="KEGG" id="mon:G8E03_15765"/>
<dbReference type="CDD" id="cd03468">
    <property type="entry name" value="PolY_like"/>
    <property type="match status" value="1"/>
</dbReference>
<name>A0A6G7VQV7_9RHOB</name>
<dbReference type="InterPro" id="IPR050356">
    <property type="entry name" value="SulA_CellDiv_inhibitor"/>
</dbReference>
<keyword evidence="5" id="KW-1185">Reference proteome</keyword>
<evidence type="ECO:0000313" key="5">
    <source>
        <dbReference type="Proteomes" id="UP000500791"/>
    </source>
</evidence>
<dbReference type="Gene3D" id="3.30.70.270">
    <property type="match status" value="1"/>
</dbReference>
<evidence type="ECO:0000313" key="4">
    <source>
        <dbReference type="EMBL" id="QIK42302.1"/>
    </source>
</evidence>